<dbReference type="GO" id="GO:0005200">
    <property type="term" value="F:structural constituent of cytoskeleton"/>
    <property type="evidence" value="ECO:0007669"/>
    <property type="project" value="UniProtKB-UniRule"/>
</dbReference>
<feature type="region of interest" description="Disordered" evidence="10">
    <location>
        <begin position="2133"/>
        <end position="2207"/>
    </location>
</feature>
<dbReference type="PANTHER" id="PTHR11915">
    <property type="entry name" value="SPECTRIN/FILAMIN RELATED CYTOSKELETAL PROTEIN"/>
    <property type="match status" value="1"/>
</dbReference>
<dbReference type="FunFam" id="1.10.418.10:FF:000004">
    <property type="entry name" value="Spectrin beta chain"/>
    <property type="match status" value="1"/>
</dbReference>
<dbReference type="SMART" id="SM00033">
    <property type="entry name" value="CH"/>
    <property type="match status" value="2"/>
</dbReference>
<keyword evidence="3 8" id="KW-0117">Actin capping</keyword>
<feature type="compositionally biased region" description="Polar residues" evidence="10">
    <location>
        <begin position="2323"/>
        <end position="2332"/>
    </location>
</feature>
<dbReference type="PROSITE" id="PS50021">
    <property type="entry name" value="CH"/>
    <property type="match status" value="2"/>
</dbReference>
<dbReference type="GO" id="GO:0016020">
    <property type="term" value="C:membrane"/>
    <property type="evidence" value="ECO:0007669"/>
    <property type="project" value="UniProtKB-ARBA"/>
</dbReference>
<feature type="region of interest" description="Disordered" evidence="10">
    <location>
        <begin position="2085"/>
        <end position="2104"/>
    </location>
</feature>
<accession>A0A8C7RJY7</accession>
<dbReference type="FunFam" id="1.20.58.60:FF:000011">
    <property type="entry name" value="Spectrin beta chain"/>
    <property type="match status" value="1"/>
</dbReference>
<evidence type="ECO:0000256" key="9">
    <source>
        <dbReference type="SAM" id="Coils"/>
    </source>
</evidence>
<feature type="domain" description="Calponin-homology (CH)" evidence="12">
    <location>
        <begin position="34"/>
        <end position="138"/>
    </location>
</feature>
<keyword evidence="6 8" id="KW-0009">Actin-binding</keyword>
<dbReference type="CDD" id="cd10571">
    <property type="entry name" value="PH_beta_spectrin"/>
    <property type="match status" value="1"/>
</dbReference>
<dbReference type="SUPFAM" id="SSF50729">
    <property type="entry name" value="PH domain-like"/>
    <property type="match status" value="1"/>
</dbReference>
<dbReference type="Gene3D" id="1.10.418.10">
    <property type="entry name" value="Calponin-like domain"/>
    <property type="match status" value="2"/>
</dbReference>
<dbReference type="InterPro" id="IPR001849">
    <property type="entry name" value="PH_domain"/>
</dbReference>
<sequence>MPPQIWTTRRPSASSTTTTPPCVYFISPAEERDAVQKKTFTKWVNSHLARVSCRIADLYNDLRDGYMLTRLLEVLSGEMLPRPTRGRMRIHCLENVDKALQFLKEQRVHLENVGSHDIVDGNHRLTLGLIWTIILRFQIQGIKIECDDNRETRSAKDALLLWCQMKTPKLNINLYGLAFNALIHRHRPDLIEFHKLIRSNATHNLQQAFNIAEQNLGLTKLLDPEDVNTENPDEKSIITYVVSYYHYFSKMKALRVEGKRVGKVLDSAIDGQKMIDRYEALASELLEWIEKTIGIISNQKFANSLTGVQQQLQAFTTYCTIEKPIKFQEKGNLEVLLFTIQSKLRANNQKPYVPHEGKLISDINKAWERLEKAEHERGVALRQELIRQEKLELLAQRFDHKTTMRQAWLNENQRLVSQDNFGYDLPAVEAAMKKHEAIEADISSYEERIGVVVELAGEMETEGYYDIRRISARKENILGQWSLLKELVVGRKARLEKNLALQKTFQDMVYMIDWMEDMQVQLLSKDFGKHLLEVDDLLQKHSLQEADITVQAERVQTLNTAALKFTTIEGYQPCDPQVICNRVNHVSTCLEELKQLAAKRHSELEESQHLWAFFQEVEESEAWIREKSSILAAQTCGKDLSSVLRLLQKHKTLAGELLAHRSLLQQTMKKGKQILMEKSFGTGGIQERIMEVKGEWKRLEDQAAQRLGHLQEALNFFQFSTETDDLLAWLQDAYRLVSSEDFGHDEYSTQSLLKKHRGVREAVDKHRLHVVTLRKHMVALPLHYRELDEVQSRMGEAEQLYTEVAEVAVLRQQWLHDALAVYLMFSEVNACEVWIDEKEQWLNKMEVPERLEDVEVIAHRFESLDQEMNSLMGRILDVNQIVQQLLDSGHPSSTEVRGCQDHLNSRWNRIVEMVEQKKDHLDSVLRLQNYLLECAEIKSQIQEKRKAIDATQYVGSDLGGVLALQRRLSTMEGALAVLEPKLLHLQQEAEELAISHPAKAMEVLEPFEGISVEWEELKRTLQGCEDSLMVAGRLQQFIQDLDSFLTWLVQTQTAAASDELPNALEEAERLINRHAALKEEIGRYEEDYERLQAVNELLEAEEAPLPYAALQQWLQKLDVGWNKLLEMWESRREVLVQAHIFHLFLRDVKQAEAFLNNQESALAHVELPATVETVEAAIKKHKDFTTTMELNLHRIKAVIEAGESLISQSNIYSDRIRERVDTLANRGNQNRELAQQWLERLNGQWGLQRLLQDCHELGDWVAEKMLMARDTSRDETQKLHKKWLKHQAFMAELAQNKEWLEKIEREGQQLIQEKPELGPVVRRKLGEIHECWQDLESTTQAKARQLFEANRADLLVQSYTSLDHQLHQLEGQLGYVDQGQDLTSVNKQLKKLQTMECQMEEWYKEVGELQVAAASVPQQGQVMDTVSERQSAVETRIVRLIEPLKERRRILLASKEVHQVGRDLEDEILWVQERLPAATSQEHGSSLQAVQQLMKKNQTLQRELQGHRARVEDVLERANVIASIRSPQADCVRAGLEQLSRLWGLLWAETERRQLVLDAMYQAQQYYFDTAEVEAWLSEQELHMMNEEKGKDEPSTLQLLKKHLVLEQTIEDYAETIGLLSQQCRQLLEMGHPDSEQISKRQCQMDRLYVSLKDLVEERKSRLEQQYWLYQLNREVDELEQWIAEREVVASSPELGQDFEHVTILQEKFTEFASETGSLGQERVTAVNQMVDELIDYGHADAATIAEWKDGVNEAWADLLELMETRAQMLAASHQLHKFFTDCREVLAQIDDKQRRLPEVRARQGGTANTSTLQRLMQSFEHDIQLLVTQVRQLQESAGQLRTIYAGQKAEAIAGREQEVMHCWKELLTSCEECRVQITTATDKLRFFGVVRDQIMWMDSIISQIGTGDNPRDVSSVEVLMNYHQSLKSEVEARSKSVLQCIEMGKTLLIKLNGNQYELSEKWDKHWEVLQHMLEVHQFAQEAVVAEAWLTAQEPFINSKELGASVDEVEQLIRRHEAFRKAAATWEERFSSLRRLTTVEKMKAEQSKLPPTPLLGRKVFLDPQETSPARSQGSPLMRRILYEQAEPRAERPPQEPSPSSVARRLGSTVANYTPIMNGSSGYRSTLPSLFSTQARGEVPKVPNGVPEKSSGRPDRPRARDRPKPRRRPRPKDPSAGEATTRRSRSAPEPGVAQGVSPSVPQAPSHTAHHEGFLFRKLDIETMRKSSNRSWVNLYCVLNKGEIGFYKDAKNTATPYNNEPMLNLGHCHCDVTLGYKKKKNVFTLKTKDGSEFLFHAKDEVKGAWTTNINKSIAEHEEIAKWGQPQPTTSSTDEGTPRGEREEAGNNSLHKACSGF</sequence>
<feature type="domain" description="PH" evidence="11">
    <location>
        <begin position="2206"/>
        <end position="2312"/>
    </location>
</feature>
<dbReference type="CDD" id="cd21246">
    <property type="entry name" value="CH_SPTB-like_rpt1"/>
    <property type="match status" value="1"/>
</dbReference>
<feature type="compositionally biased region" description="Polar residues" evidence="10">
    <location>
        <begin position="2064"/>
        <end position="2074"/>
    </location>
</feature>
<name>A0A8C7RJY7_ONCMY</name>
<dbReference type="InterPro" id="IPR002017">
    <property type="entry name" value="Spectrin_repeat"/>
</dbReference>
<dbReference type="PROSITE" id="PS00020">
    <property type="entry name" value="ACTININ_2"/>
    <property type="match status" value="1"/>
</dbReference>
<evidence type="ECO:0000256" key="6">
    <source>
        <dbReference type="ARBA" id="ARBA00023203"/>
    </source>
</evidence>
<dbReference type="Ensembl" id="ENSOMYT00000057565.2">
    <property type="protein sequence ID" value="ENSOMYP00000052926.2"/>
    <property type="gene ID" value="ENSOMYG00000024092.2"/>
</dbReference>
<keyword evidence="5" id="KW-0677">Repeat</keyword>
<protein>
    <recommendedName>
        <fullName evidence="8">Spectrin beta chain</fullName>
    </recommendedName>
</protein>
<evidence type="ECO:0000256" key="10">
    <source>
        <dbReference type="SAM" id="MobiDB-lite"/>
    </source>
</evidence>
<dbReference type="FunFam" id="1.20.58.60:FF:000153">
    <property type="entry name" value="Spectrin beta chain"/>
    <property type="match status" value="1"/>
</dbReference>
<reference evidence="13" key="2">
    <citation type="submission" date="2025-08" db="UniProtKB">
        <authorList>
            <consortium name="Ensembl"/>
        </authorList>
    </citation>
    <scope>IDENTIFICATION</scope>
</reference>
<proteinExistence type="inferred from homology"/>
<dbReference type="SUPFAM" id="SSF47576">
    <property type="entry name" value="Calponin-homology domain, CH-domain"/>
    <property type="match status" value="1"/>
</dbReference>
<dbReference type="InterPro" id="IPR018159">
    <property type="entry name" value="Spectrin/alpha-actinin"/>
</dbReference>
<feature type="domain" description="Calponin-homology (CH)" evidence="12">
    <location>
        <begin position="143"/>
        <end position="249"/>
    </location>
</feature>
<evidence type="ECO:0000259" key="12">
    <source>
        <dbReference type="PROSITE" id="PS50021"/>
    </source>
</evidence>
<dbReference type="FunFam" id="1.20.58.60:FF:000059">
    <property type="entry name" value="Spectrin beta chain"/>
    <property type="match status" value="1"/>
</dbReference>
<evidence type="ECO:0000256" key="3">
    <source>
        <dbReference type="ARBA" id="ARBA00022467"/>
    </source>
</evidence>
<evidence type="ECO:0000256" key="4">
    <source>
        <dbReference type="ARBA" id="ARBA00022490"/>
    </source>
</evidence>
<dbReference type="GO" id="GO:0003779">
    <property type="term" value="F:actin binding"/>
    <property type="evidence" value="ECO:0007669"/>
    <property type="project" value="UniProtKB-KW"/>
</dbReference>
<dbReference type="Pfam" id="PF00307">
    <property type="entry name" value="CH"/>
    <property type="match status" value="2"/>
</dbReference>
<feature type="compositionally biased region" description="Polar residues" evidence="10">
    <location>
        <begin position="2195"/>
        <end position="2204"/>
    </location>
</feature>
<dbReference type="GO" id="GO:0008091">
    <property type="term" value="C:spectrin"/>
    <property type="evidence" value="ECO:0007669"/>
    <property type="project" value="InterPro"/>
</dbReference>
<dbReference type="InterPro" id="IPR041681">
    <property type="entry name" value="PH_9"/>
</dbReference>
<dbReference type="InterPro" id="IPR036872">
    <property type="entry name" value="CH_dom_sf"/>
</dbReference>
<dbReference type="FunFam" id="1.20.58.60:FF:000019">
    <property type="entry name" value="Spectrin beta chain"/>
    <property type="match status" value="1"/>
</dbReference>
<feature type="region of interest" description="Disordered" evidence="10">
    <location>
        <begin position="2043"/>
        <end position="2077"/>
    </location>
</feature>
<dbReference type="GeneTree" id="ENSGT00940000156343"/>
<dbReference type="InterPro" id="IPR011993">
    <property type="entry name" value="PH-like_dom_sf"/>
</dbReference>
<dbReference type="PROSITE" id="PS00019">
    <property type="entry name" value="ACTININ_1"/>
    <property type="match status" value="1"/>
</dbReference>
<evidence type="ECO:0000313" key="13">
    <source>
        <dbReference type="Ensembl" id="ENSOMYP00000052926.2"/>
    </source>
</evidence>
<evidence type="ECO:0000259" key="11">
    <source>
        <dbReference type="PROSITE" id="PS50003"/>
    </source>
</evidence>
<dbReference type="InterPro" id="IPR016343">
    <property type="entry name" value="Spectrin_bsu"/>
</dbReference>
<evidence type="ECO:0000256" key="5">
    <source>
        <dbReference type="ARBA" id="ARBA00022737"/>
    </source>
</evidence>
<dbReference type="PIRSF" id="PIRSF002297">
    <property type="entry name" value="Spectrin_beta_subunit"/>
    <property type="match status" value="1"/>
</dbReference>
<dbReference type="Pfam" id="PF00435">
    <property type="entry name" value="Spectrin"/>
    <property type="match status" value="16"/>
</dbReference>
<organism evidence="13 14">
    <name type="scientific">Oncorhynchus mykiss</name>
    <name type="common">Rainbow trout</name>
    <name type="synonym">Salmo gairdneri</name>
    <dbReference type="NCBI Taxonomy" id="8022"/>
    <lineage>
        <taxon>Eukaryota</taxon>
        <taxon>Metazoa</taxon>
        <taxon>Chordata</taxon>
        <taxon>Craniata</taxon>
        <taxon>Vertebrata</taxon>
        <taxon>Euteleostomi</taxon>
        <taxon>Actinopterygii</taxon>
        <taxon>Neopterygii</taxon>
        <taxon>Teleostei</taxon>
        <taxon>Protacanthopterygii</taxon>
        <taxon>Salmoniformes</taxon>
        <taxon>Salmonidae</taxon>
        <taxon>Salmoninae</taxon>
        <taxon>Oncorhynchus</taxon>
    </lineage>
</organism>
<dbReference type="Gene3D" id="1.20.58.60">
    <property type="match status" value="12"/>
</dbReference>
<dbReference type="SMART" id="SM00150">
    <property type="entry name" value="SPEC"/>
    <property type="match status" value="17"/>
</dbReference>
<evidence type="ECO:0000256" key="8">
    <source>
        <dbReference type="PIRNR" id="PIRNR002297"/>
    </source>
</evidence>
<comment type="subcellular location">
    <subcellularLocation>
        <location evidence="1">Cytoplasm</location>
        <location evidence="1">Cytoskeleton</location>
    </subcellularLocation>
</comment>
<feature type="region of interest" description="Disordered" evidence="10">
    <location>
        <begin position="2315"/>
        <end position="2354"/>
    </location>
</feature>
<dbReference type="Gene3D" id="2.30.29.30">
    <property type="entry name" value="Pleckstrin-homology domain (PH domain)/Phosphotyrosine-binding domain (PTB)"/>
    <property type="match status" value="1"/>
</dbReference>
<dbReference type="FunFam" id="1.20.58.60:FF:000083">
    <property type="entry name" value="Spectrin beta chain"/>
    <property type="match status" value="1"/>
</dbReference>
<evidence type="ECO:0000256" key="1">
    <source>
        <dbReference type="ARBA" id="ARBA00004245"/>
    </source>
</evidence>
<keyword evidence="9" id="KW-0175">Coiled coil</keyword>
<feature type="coiled-coil region" evidence="9">
    <location>
        <begin position="1490"/>
        <end position="1517"/>
    </location>
</feature>
<dbReference type="FunFam" id="1.20.58.60:FF:000294">
    <property type="entry name" value="Spectrin beta chain"/>
    <property type="match status" value="1"/>
</dbReference>
<dbReference type="GO" id="GO:0051693">
    <property type="term" value="P:actin filament capping"/>
    <property type="evidence" value="ECO:0007669"/>
    <property type="project" value="UniProtKB-UniRule"/>
</dbReference>
<feature type="coiled-coil region" evidence="9">
    <location>
        <begin position="1060"/>
        <end position="1101"/>
    </location>
</feature>
<feature type="compositionally biased region" description="Basic and acidic residues" evidence="10">
    <location>
        <begin position="2149"/>
        <end position="2161"/>
    </location>
</feature>
<dbReference type="PROSITE" id="PS50003">
    <property type="entry name" value="PH_DOMAIN"/>
    <property type="match status" value="1"/>
</dbReference>
<keyword evidence="7 8" id="KW-0206">Cytoskeleton</keyword>
<reference evidence="13" key="3">
    <citation type="submission" date="2025-09" db="UniProtKB">
        <authorList>
            <consortium name="Ensembl"/>
        </authorList>
    </citation>
    <scope>IDENTIFICATION</scope>
</reference>
<evidence type="ECO:0000313" key="14">
    <source>
        <dbReference type="Proteomes" id="UP000694395"/>
    </source>
</evidence>
<reference evidence="13" key="1">
    <citation type="submission" date="2020-07" db="EMBL/GenBank/DDBJ databases">
        <title>A long reads based de novo assembly of the rainbow trout Arlee double haploid line genome.</title>
        <authorList>
            <person name="Gao G."/>
            <person name="Palti Y."/>
        </authorList>
    </citation>
    <scope>NUCLEOTIDE SEQUENCE [LARGE SCALE GENOMIC DNA]</scope>
</reference>
<evidence type="ECO:0000256" key="7">
    <source>
        <dbReference type="ARBA" id="ARBA00023212"/>
    </source>
</evidence>
<keyword evidence="4 8" id="KW-0963">Cytoplasm</keyword>
<dbReference type="FunFam" id="2.30.29.30:FF:000024">
    <property type="entry name" value="Spectrin beta chain"/>
    <property type="match status" value="1"/>
</dbReference>
<dbReference type="SMART" id="SM00233">
    <property type="entry name" value="PH"/>
    <property type="match status" value="1"/>
</dbReference>
<dbReference type="InterPro" id="IPR001589">
    <property type="entry name" value="Actinin_actin-bd_CS"/>
</dbReference>
<comment type="similarity">
    <text evidence="2 8">Belongs to the spectrin family.</text>
</comment>
<dbReference type="Proteomes" id="UP000694395">
    <property type="component" value="Chromosome 27"/>
</dbReference>
<dbReference type="Pfam" id="PF15410">
    <property type="entry name" value="PH_9"/>
    <property type="match status" value="1"/>
</dbReference>
<dbReference type="CDD" id="cd00176">
    <property type="entry name" value="SPEC"/>
    <property type="match status" value="9"/>
</dbReference>
<dbReference type="InterPro" id="IPR001715">
    <property type="entry name" value="CH_dom"/>
</dbReference>
<evidence type="ECO:0000256" key="2">
    <source>
        <dbReference type="ARBA" id="ARBA00006826"/>
    </source>
</evidence>
<dbReference type="FunFam" id="1.20.58.60:FF:000033">
    <property type="entry name" value="Spectrin beta chain"/>
    <property type="match status" value="1"/>
</dbReference>
<dbReference type="SUPFAM" id="SSF46966">
    <property type="entry name" value="Spectrin repeat"/>
    <property type="match status" value="14"/>
</dbReference>
<keyword evidence="14" id="KW-1185">Reference proteome</keyword>
<feature type="compositionally biased region" description="Basic and acidic residues" evidence="10">
    <location>
        <begin position="2333"/>
        <end position="2342"/>
    </location>
</feature>